<feature type="region of interest" description="Disordered" evidence="1">
    <location>
        <begin position="1"/>
        <end position="115"/>
    </location>
</feature>
<feature type="compositionally biased region" description="Basic and acidic residues" evidence="1">
    <location>
        <begin position="20"/>
        <end position="35"/>
    </location>
</feature>
<accession>A0A5K1JT34</accession>
<dbReference type="Pfam" id="PF11901">
    <property type="entry name" value="DM9"/>
    <property type="match status" value="1"/>
</dbReference>
<gene>
    <name evidence="2" type="primary">G3K6H9</name>
</gene>
<dbReference type="EMBL" id="LR724210">
    <property type="protein sequence ID" value="VWO94766.1"/>
    <property type="molecule type" value="Genomic_DNA"/>
</dbReference>
<protein>
    <submittedName>
        <fullName evidence="2">RpfF</fullName>
    </submittedName>
</protein>
<organism evidence="2">
    <name type="scientific">Ganoderma boninense</name>
    <dbReference type="NCBI Taxonomy" id="34458"/>
    <lineage>
        <taxon>Eukaryota</taxon>
        <taxon>Fungi</taxon>
        <taxon>Dikarya</taxon>
        <taxon>Basidiomycota</taxon>
        <taxon>Agaricomycotina</taxon>
        <taxon>Agaricomycetes</taxon>
        <taxon>Polyporales</taxon>
        <taxon>Polyporaceae</taxon>
        <taxon>Ganoderma</taxon>
    </lineage>
</organism>
<sequence length="259" mass="27768">MGHNRRRSHSSSSSSSSSSDEEKRKWKNDKHDKHGPAYGQAAFPTPSHGFSQAAGVAHAGPGPTFASPPSFPQVAGGHMPQVPMPSFPGAEHAPPPYASAPSAPPSSGFRVPLSDNMPFPTQQAGPPVVVDADGRTPVYIGSALFERAVHPCKIIPTFQPPARVAWGGGEHEHRGRYDLLPFDPNTMEWVPASHGQLPPGRRPVEGGYEENGEKLYHALASVQGVRVPGKTGSHLRGANVPFGGQEHCVEQYEILVWRH</sequence>
<feature type="compositionally biased region" description="Pro residues" evidence="1">
    <location>
        <begin position="93"/>
        <end position="104"/>
    </location>
</feature>
<reference evidence="2" key="1">
    <citation type="submission" date="2019-10" db="EMBL/GenBank/DDBJ databases">
        <authorList>
            <person name="Nor Muhammad N."/>
        </authorList>
    </citation>
    <scope>NUCLEOTIDE SEQUENCE</scope>
</reference>
<evidence type="ECO:0000256" key="1">
    <source>
        <dbReference type="SAM" id="MobiDB-lite"/>
    </source>
</evidence>
<dbReference type="InterPro" id="IPR006616">
    <property type="entry name" value="DM9_repeat"/>
</dbReference>
<name>A0A5K1JT34_9APHY</name>
<dbReference type="SMART" id="SM00696">
    <property type="entry name" value="DM9"/>
    <property type="match status" value="1"/>
</dbReference>
<dbReference type="PANTHER" id="PTHR31649">
    <property type="entry name" value="AGAP009604-PA"/>
    <property type="match status" value="1"/>
</dbReference>
<dbReference type="AlphaFoldDB" id="A0A5K1JT34"/>
<proteinExistence type="predicted"/>
<evidence type="ECO:0000313" key="2">
    <source>
        <dbReference type="EMBL" id="VWO94766.1"/>
    </source>
</evidence>
<dbReference type="PANTHER" id="PTHR31649:SF1">
    <property type="entry name" value="FARNESOIC ACID O-METHYL TRANSFERASE DOMAIN-CONTAINING PROTEIN"/>
    <property type="match status" value="1"/>
</dbReference>